<proteinExistence type="predicted"/>
<sequence>MLSEKVSFTIVLVLTGKEQLRYCLKAGFMWSNTLEVFCIMANMNV</sequence>
<name>A0A2P2N3W7_RHIMU</name>
<dbReference type="EMBL" id="GGEC01056680">
    <property type="protein sequence ID" value="MBX37164.1"/>
    <property type="molecule type" value="Transcribed_RNA"/>
</dbReference>
<protein>
    <submittedName>
        <fullName evidence="1">Uncharacterized protein</fullName>
    </submittedName>
</protein>
<reference evidence="1" key="1">
    <citation type="submission" date="2018-02" db="EMBL/GenBank/DDBJ databases">
        <title>Rhizophora mucronata_Transcriptome.</title>
        <authorList>
            <person name="Meera S.P."/>
            <person name="Sreeshan A."/>
            <person name="Augustine A."/>
        </authorList>
    </citation>
    <scope>NUCLEOTIDE SEQUENCE</scope>
    <source>
        <tissue evidence="1">Leaf</tissue>
    </source>
</reference>
<organism evidence="1">
    <name type="scientific">Rhizophora mucronata</name>
    <name type="common">Asiatic mangrove</name>
    <dbReference type="NCBI Taxonomy" id="61149"/>
    <lineage>
        <taxon>Eukaryota</taxon>
        <taxon>Viridiplantae</taxon>
        <taxon>Streptophyta</taxon>
        <taxon>Embryophyta</taxon>
        <taxon>Tracheophyta</taxon>
        <taxon>Spermatophyta</taxon>
        <taxon>Magnoliopsida</taxon>
        <taxon>eudicotyledons</taxon>
        <taxon>Gunneridae</taxon>
        <taxon>Pentapetalae</taxon>
        <taxon>rosids</taxon>
        <taxon>fabids</taxon>
        <taxon>Malpighiales</taxon>
        <taxon>Rhizophoraceae</taxon>
        <taxon>Rhizophora</taxon>
    </lineage>
</organism>
<evidence type="ECO:0000313" key="1">
    <source>
        <dbReference type="EMBL" id="MBX37164.1"/>
    </source>
</evidence>
<accession>A0A2P2N3W7</accession>
<dbReference type="AlphaFoldDB" id="A0A2P2N3W7"/>